<evidence type="ECO:0000313" key="2">
    <source>
        <dbReference type="EMBL" id="GJD98555.1"/>
    </source>
</evidence>
<evidence type="ECO:0008006" key="4">
    <source>
        <dbReference type="Google" id="ProtNLM"/>
    </source>
</evidence>
<reference evidence="2" key="1">
    <citation type="journal article" date="2021" name="Front. Microbiol.">
        <title>Comprehensive Comparative Genomics and Phenotyping of Methylobacterium Species.</title>
        <authorList>
            <person name="Alessa O."/>
            <person name="Ogura Y."/>
            <person name="Fujitani Y."/>
            <person name="Takami H."/>
            <person name="Hayashi T."/>
            <person name="Sahin N."/>
            <person name="Tani A."/>
        </authorList>
    </citation>
    <scope>NUCLEOTIDE SEQUENCE</scope>
    <source>
        <strain evidence="2">DSM 17168</strain>
    </source>
</reference>
<dbReference type="EMBL" id="BPQQ01000004">
    <property type="protein sequence ID" value="GJD98555.1"/>
    <property type="molecule type" value="Genomic_DNA"/>
</dbReference>
<reference evidence="2" key="2">
    <citation type="submission" date="2021-08" db="EMBL/GenBank/DDBJ databases">
        <authorList>
            <person name="Tani A."/>
            <person name="Ola A."/>
            <person name="Ogura Y."/>
            <person name="Katsura K."/>
            <person name="Hayashi T."/>
        </authorList>
    </citation>
    <scope>NUCLEOTIDE SEQUENCE</scope>
    <source>
        <strain evidence="2">DSM 17168</strain>
    </source>
</reference>
<dbReference type="InterPro" id="IPR052927">
    <property type="entry name" value="DCC_oxidoreductase"/>
</dbReference>
<name>A0ABQ4S5Y9_9HYPH</name>
<keyword evidence="1" id="KW-0812">Transmembrane</keyword>
<dbReference type="Pfam" id="PF04134">
    <property type="entry name" value="DCC1-like"/>
    <property type="match status" value="1"/>
</dbReference>
<proteinExistence type="predicted"/>
<dbReference type="PANTHER" id="PTHR33639:SF2">
    <property type="entry name" value="DUF393 DOMAIN-CONTAINING PROTEIN"/>
    <property type="match status" value="1"/>
</dbReference>
<sequence length="144" mass="16297">MRVDWRPRPLPGADGLILYDGVCVLCSAFVRFVVVRDRAGRWRFVPVQSPYGRALAARLGIDPERPQTVAVLREGMAYFKLDAAAAVLRDWPAWAWTRILTRLPRPLAERLYDLIARNRYRLFGRTACAVPPPQLAGRVLTDAP</sequence>
<keyword evidence="1" id="KW-0472">Membrane</keyword>
<organism evidence="2 3">
    <name type="scientific">Methylobacterium isbiliense</name>
    <dbReference type="NCBI Taxonomy" id="315478"/>
    <lineage>
        <taxon>Bacteria</taxon>
        <taxon>Pseudomonadati</taxon>
        <taxon>Pseudomonadota</taxon>
        <taxon>Alphaproteobacteria</taxon>
        <taxon>Hyphomicrobiales</taxon>
        <taxon>Methylobacteriaceae</taxon>
        <taxon>Methylobacterium</taxon>
    </lineage>
</organism>
<accession>A0ABQ4S5Y9</accession>
<evidence type="ECO:0000256" key="1">
    <source>
        <dbReference type="SAM" id="Phobius"/>
    </source>
</evidence>
<dbReference type="Proteomes" id="UP001055153">
    <property type="component" value="Unassembled WGS sequence"/>
</dbReference>
<dbReference type="PANTHER" id="PTHR33639">
    <property type="entry name" value="THIOL-DISULFIDE OXIDOREDUCTASE DCC"/>
    <property type="match status" value="1"/>
</dbReference>
<dbReference type="InterPro" id="IPR007263">
    <property type="entry name" value="DCC1-like"/>
</dbReference>
<keyword evidence="3" id="KW-1185">Reference proteome</keyword>
<feature type="transmembrane region" description="Helical" evidence="1">
    <location>
        <begin position="16"/>
        <end position="34"/>
    </location>
</feature>
<protein>
    <recommendedName>
        <fullName evidence="4">Thiol-disulfide oxidoreductase DCC</fullName>
    </recommendedName>
</protein>
<evidence type="ECO:0000313" key="3">
    <source>
        <dbReference type="Proteomes" id="UP001055153"/>
    </source>
</evidence>
<keyword evidence="1" id="KW-1133">Transmembrane helix</keyword>
<dbReference type="RefSeq" id="WP_238233503.1">
    <property type="nucleotide sequence ID" value="NZ_BPQQ01000004.1"/>
</dbReference>
<comment type="caution">
    <text evidence="2">The sequence shown here is derived from an EMBL/GenBank/DDBJ whole genome shotgun (WGS) entry which is preliminary data.</text>
</comment>
<gene>
    <name evidence="2" type="ORF">GMJLKIPL_0466</name>
</gene>